<keyword evidence="3" id="KW-1185">Reference proteome</keyword>
<accession>A0AAJ6AHH6</accession>
<dbReference type="InterPro" id="IPR021145">
    <property type="entry name" value="Portal_protein_SPP1_Gp6-like"/>
</dbReference>
<dbReference type="Pfam" id="PF05133">
    <property type="entry name" value="SPP1_portal"/>
    <property type="match status" value="1"/>
</dbReference>
<organism evidence="2 3">
    <name type="scientific">Auritidibacter ignavus</name>
    <dbReference type="NCBI Taxonomy" id="678932"/>
    <lineage>
        <taxon>Bacteria</taxon>
        <taxon>Bacillati</taxon>
        <taxon>Actinomycetota</taxon>
        <taxon>Actinomycetes</taxon>
        <taxon>Micrococcales</taxon>
        <taxon>Micrococcaceae</taxon>
        <taxon>Auritidibacter</taxon>
    </lineage>
</organism>
<name>A0AAJ6AHH6_9MICC</name>
<evidence type="ECO:0000256" key="1">
    <source>
        <dbReference type="SAM" id="MobiDB-lite"/>
    </source>
</evidence>
<proteinExistence type="predicted"/>
<evidence type="ECO:0000313" key="2">
    <source>
        <dbReference type="EMBL" id="WGH92102.1"/>
    </source>
</evidence>
<evidence type="ECO:0000313" key="3">
    <source>
        <dbReference type="Proteomes" id="UP001224674"/>
    </source>
</evidence>
<gene>
    <name evidence="2" type="ORF">QDX21_07100</name>
</gene>
<protein>
    <submittedName>
        <fullName evidence="2">Phage portal protein</fullName>
    </submittedName>
</protein>
<dbReference type="AlphaFoldDB" id="A0AAJ6AHH6"/>
<dbReference type="EMBL" id="CP122566">
    <property type="protein sequence ID" value="WGH92102.1"/>
    <property type="molecule type" value="Genomic_DNA"/>
</dbReference>
<feature type="region of interest" description="Disordered" evidence="1">
    <location>
        <begin position="1"/>
        <end position="23"/>
    </location>
</feature>
<reference evidence="2 3" key="1">
    <citation type="submission" date="2023-03" db="EMBL/GenBank/DDBJ databases">
        <title>Complete genome sequences of several Auritidibacter ignavus strains isolated from ear infections.</title>
        <authorList>
            <person name="Baehr T."/>
            <person name="Baumhoegger A.M."/>
        </authorList>
    </citation>
    <scope>NUCLEOTIDE SEQUENCE [LARGE SCALE GENOMIC DNA]</scope>
    <source>
        <strain evidence="2 3">BABAE-6</strain>
    </source>
</reference>
<dbReference type="Proteomes" id="UP001224674">
    <property type="component" value="Chromosome"/>
</dbReference>
<dbReference type="RefSeq" id="WP_279674347.1">
    <property type="nucleotide sequence ID" value="NZ_CP122566.1"/>
</dbReference>
<feature type="compositionally biased region" description="Basic and acidic residues" evidence="1">
    <location>
        <begin position="1"/>
        <end position="17"/>
    </location>
</feature>
<sequence length="490" mass="55081">MFRREGLDKQEERKGQEAGKVPIDTSERYSPGWWLNRLSVKLDEKRGTYADLFNRYEGRASVPDSLKSAPEAAQRFFKICRTNFAEMIVKAVRYPLKVQAVATSVERSNAGDLVAWRVMRATGMLAELPAIHRTALITGRAYGLVSFHTKYGPRFTAEDPREVVTIQDPVVQSETLAAMKITHDDIEDRDVCYLYLPGRVYRCSKPSRVTRSLPRFSPQDYEWDYQAGGPGGLELPEVFGDTVPVIPYRNEEGIGEFQRHTDVLDRLDHMILQGMTIATYQAFRQRAIKVPAGDLPEYDPETGERIDYNEVFSADPGALWQLPETAELWESGAIDLTPVWTGVDRDIHKLSAVTFTPLAMFSPEGQNQSAEGAAFAREGRTFKIEDRQALFGESHASAVSLLLRVSGEEERADPADIRVIWRPAERHSLGAKASAMAQTRGDLPFRTRAIDIWQASPEEADDMERLREQDALLGDIVADAKQTPSLDEVE</sequence>